<proteinExistence type="predicted"/>
<evidence type="ECO:0000313" key="1">
    <source>
        <dbReference type="EMBL" id="KAH0859618.1"/>
    </source>
</evidence>
<keyword evidence="2" id="KW-1185">Reference proteome</keyword>
<dbReference type="EMBL" id="JAGKQM010000019">
    <property type="protein sequence ID" value="KAH0859618.1"/>
    <property type="molecule type" value="Genomic_DNA"/>
</dbReference>
<evidence type="ECO:0000313" key="2">
    <source>
        <dbReference type="Proteomes" id="UP000824890"/>
    </source>
</evidence>
<name>A0ABQ7XX50_BRANA</name>
<reference evidence="1 2" key="1">
    <citation type="submission" date="2021-05" db="EMBL/GenBank/DDBJ databases">
        <title>Genome Assembly of Synthetic Allotetraploid Brassica napus Reveals Homoeologous Exchanges between Subgenomes.</title>
        <authorList>
            <person name="Davis J.T."/>
        </authorList>
    </citation>
    <scope>NUCLEOTIDE SEQUENCE [LARGE SCALE GENOMIC DNA]</scope>
    <source>
        <strain evidence="2">cv. Da-Ae</strain>
        <tissue evidence="1">Seedling</tissue>
    </source>
</reference>
<accession>A0ABQ7XX50</accession>
<organism evidence="1 2">
    <name type="scientific">Brassica napus</name>
    <name type="common">Rape</name>
    <dbReference type="NCBI Taxonomy" id="3708"/>
    <lineage>
        <taxon>Eukaryota</taxon>
        <taxon>Viridiplantae</taxon>
        <taxon>Streptophyta</taxon>
        <taxon>Embryophyta</taxon>
        <taxon>Tracheophyta</taxon>
        <taxon>Spermatophyta</taxon>
        <taxon>Magnoliopsida</taxon>
        <taxon>eudicotyledons</taxon>
        <taxon>Gunneridae</taxon>
        <taxon>Pentapetalae</taxon>
        <taxon>rosids</taxon>
        <taxon>malvids</taxon>
        <taxon>Brassicales</taxon>
        <taxon>Brassicaceae</taxon>
        <taxon>Brassiceae</taxon>
        <taxon>Brassica</taxon>
    </lineage>
</organism>
<comment type="caution">
    <text evidence="1">The sequence shown here is derived from an EMBL/GenBank/DDBJ whole genome shotgun (WGS) entry which is preliminary data.</text>
</comment>
<feature type="non-terminal residue" evidence="1">
    <location>
        <position position="1"/>
    </location>
</feature>
<protein>
    <submittedName>
        <fullName evidence="1">Uncharacterized protein</fullName>
    </submittedName>
</protein>
<dbReference type="Proteomes" id="UP000824890">
    <property type="component" value="Unassembled WGS sequence"/>
</dbReference>
<sequence>DRSRGRSRSSVVGAGAGVGTSSCGCLEIRVLLGSRSIYPLSFDFMGEVGRKHVYFGQPESFHLCMLIVDMTLLPFFRVLLRSGPLTAVLHPWAFIARVELSSKTQAQIDPEVLFNDLFWLLSTPAYVSHSLRFIMSFNDASKPFSAPTWARSLGNLEKHVALASFRSISGYIARKTPASLDVEFSIFSGSFAGGGAAVFPALGQGSFRGTTPTELDEYSKANSSFDSPAYVTYQSREPGRKMLCAASEPFIFLLWSGVMSLDALVIDASGLSTDLDVCDDCPCLGILNPTFVERLALRLRPGAGGNQMLLKGDSRLGPGVGRDHRLCASFRSDESKSILVPRWMELRDFREDTRNVPPTYHIVT</sequence>
<gene>
    <name evidence="1" type="ORF">HID58_087879</name>
</gene>